<evidence type="ECO:0000313" key="4">
    <source>
        <dbReference type="EMBL" id="OXB08645.1"/>
    </source>
</evidence>
<evidence type="ECO:0000256" key="1">
    <source>
        <dbReference type="ARBA" id="ARBA00022729"/>
    </source>
</evidence>
<dbReference type="SMART" id="SM00089">
    <property type="entry name" value="PKD"/>
    <property type="match status" value="5"/>
</dbReference>
<dbReference type="InterPro" id="IPR002126">
    <property type="entry name" value="Cadherin-like_dom"/>
</dbReference>
<sequence>MKKYNNKLILFFLFFLFTYFANAQDITITGSCFAGTQTFVLGGDSSIPTLNGKPVYYNANVDIQGSAEKAQGYLAFLLKEELGTPEDRWVILLGGQPYFYAISTAATAPSATYSRFDEIASLLDCTGSVVVTPPNSAPTDLVLTIPSVNENVPANSIVGILTTTDPDVGNTFNYSLVFGTGDVDNAYFSIFGNTLQIRLSPDFEAKNFYSIRIRTTDQAGASLEKVFIVNVINVCDIELTASSQINVSCNGGSNGSLTVVASSGASPYSYSWSNGKTTAAINNLARGNYTVTVTDASSCTKTQIFSITEPPVLTTSKGVVNNVSCNGGSNGTAAVNAAGGTSPYTYLWSNGATSQNVTGLTKGNYSVTVTDSKLCEAIQNFSITEPDALSLTASQTDIVCNGYATGSASIVVTGGTGAYSYSWNPPVGTSGASASNLTAGTYTVTATDAKNCSIQKEFIITEPLALTASKGTTVNVNCHGEASGSATVNVTGGTGSYSYSWAPSGGVSATASGLAAGTYTVTITDQKSCTTSETFTITQPAAALTATGTSTKVSCFGASNGSASVTVLGGSPAYSYSWTPLGGTGSSISNRPAGTYKCTITDSKGCTTLVSVEIETPNAISGTFTKTDVSCNGNSNGTAEITPSGGTGAYTYSWSPSGLTTAKVSGLAPGNYIVTITDANGCTGTVTVPIVEPAVLEAAQSRVNILCKGSSTGSASVVVTGGTSNYTYLWSPSGGTGATASNLAAGNYTCLITDARGCTLTKVFTIEEPNELTAVQSQINATCTTLGEASVAVSGGFGVYTYNWSPSGAVTATAAGLSEGTHEVLITDQNGCTLTKTFNITTINTLNAVTSQVNVSCNGSATGSAAVVPNGAPGPFTYVWSPSGGSSDTANNLTAGNYSVTITSSNGCSTVKNFTITEPSALKVSPAGQNNVSCKGGTNGSAAVTATGGSGSYTYDWAPYGGSSAAAAGLSAGTYTVTVKDGKSCVETQVFTIKEPEELVAAVSQSNVSCNGANNGTATVDVIGGTGAYTYSWLPSGGNDAKASNLSPGTYTVTVTDANSCQTTASVKITEPAVLSAVISQTDVSCNGANDGTASAVVTGGTETYTYLWSPSNKTTAAVSGLSPNTYTVTITDTNACTLTKTVVIGLTKDVTAPKPALANLPDIVGYCSILSSDISIPTAQDNCAGILKATTLDPLSYSTVGTYTITWKYDDGNGNSTTQLQTLKVLASPLDQVTFNDAEFTYDGNAHSVKALNVPAGATVTYSANNGAVNAGTYSVKATITPAASSPNCTPVILTANLIIKKAAQQITFSALSEKTLGANNSFSLTAASNSKLPISYSFTYDTALPPAAVSETGIVNLIRSGEVLITAHQTGNDNYLPASDVSQLLVILNNNIDIKRITLGGKVFENPVKAINHVMACGDNNPNVSIVNETNAVISPSANFTIQTPKPGIYSQNVKITSEDGSASETYTITVEKPFSFYDIVHQKFNNVLLVNNNPQTNGGYEFVSYQWFKNGQLIGTGQYYSAGNDLNSTLDPNAEYSVKMTTKDGKVLQTCGAKITFTNSLQAKLYPNPIETGKMITIEADFPEKDLKDMQISLFSVTGQLIKTVKSSSVKTEIQLPPTTEGNMYLVLLEGANIKKSFKVIVK</sequence>
<dbReference type="Gene3D" id="2.60.40.10">
    <property type="entry name" value="Immunoglobulins"/>
    <property type="match status" value="1"/>
</dbReference>
<dbReference type="InterPro" id="IPR026444">
    <property type="entry name" value="Secre_tail"/>
</dbReference>
<evidence type="ECO:0000256" key="2">
    <source>
        <dbReference type="SAM" id="SignalP"/>
    </source>
</evidence>
<dbReference type="InterPro" id="IPR013783">
    <property type="entry name" value="Ig-like_fold"/>
</dbReference>
<keyword evidence="5" id="KW-1185">Reference proteome</keyword>
<reference evidence="4 5" key="1">
    <citation type="submission" date="2016-11" db="EMBL/GenBank/DDBJ databases">
        <title>Whole genomes of Flavobacteriaceae.</title>
        <authorList>
            <person name="Stine C."/>
            <person name="Li C."/>
            <person name="Tadesse D."/>
        </authorList>
    </citation>
    <scope>NUCLEOTIDE SEQUENCE [LARGE SCALE GENOMIC DNA]</scope>
    <source>
        <strain evidence="4 5">CCUG 60112</strain>
    </source>
</reference>
<comment type="caution">
    <text evidence="4">The sequence shown here is derived from an EMBL/GenBank/DDBJ whole genome shotgun (WGS) entry which is preliminary data.</text>
</comment>
<dbReference type="CDD" id="cd11304">
    <property type="entry name" value="Cadherin_repeat"/>
    <property type="match status" value="1"/>
</dbReference>
<dbReference type="NCBIfam" id="TIGR04183">
    <property type="entry name" value="Por_Secre_tail"/>
    <property type="match status" value="1"/>
</dbReference>
<dbReference type="Pfam" id="PF18887">
    <property type="entry name" value="MBG_3"/>
    <property type="match status" value="1"/>
</dbReference>
<dbReference type="InterPro" id="IPR043772">
    <property type="entry name" value="MBG_3"/>
</dbReference>
<dbReference type="PROSITE" id="PS50268">
    <property type="entry name" value="CADHERIN_2"/>
    <property type="match status" value="1"/>
</dbReference>
<accession>A0ABX4CVX7</accession>
<gene>
    <name evidence="4" type="ORF">B0A81_10105</name>
</gene>
<dbReference type="Proteomes" id="UP000198381">
    <property type="component" value="Unassembled WGS sequence"/>
</dbReference>
<proteinExistence type="predicted"/>
<dbReference type="Gene3D" id="2.40.10.10">
    <property type="entry name" value="Trypsin-like serine proteases"/>
    <property type="match status" value="2"/>
</dbReference>
<dbReference type="InterPro" id="IPR022409">
    <property type="entry name" value="PKD/Chitinase_dom"/>
</dbReference>
<dbReference type="InterPro" id="IPR015919">
    <property type="entry name" value="Cadherin-like_sf"/>
</dbReference>
<dbReference type="Gene3D" id="2.60.40.60">
    <property type="entry name" value="Cadherins"/>
    <property type="match status" value="1"/>
</dbReference>
<dbReference type="InterPro" id="IPR043504">
    <property type="entry name" value="Peptidase_S1_PA_chymotrypsin"/>
</dbReference>
<dbReference type="RefSeq" id="WP_089057905.1">
    <property type="nucleotide sequence ID" value="NZ_MUHD01000016.1"/>
</dbReference>
<name>A0ABX4CVX7_9FLAO</name>
<dbReference type="SUPFAM" id="SSF49313">
    <property type="entry name" value="Cadherin-like"/>
    <property type="match status" value="1"/>
</dbReference>
<dbReference type="Pfam" id="PF13573">
    <property type="entry name" value="SprB"/>
    <property type="match status" value="12"/>
</dbReference>
<feature type="domain" description="Cadherin" evidence="3">
    <location>
        <begin position="147"/>
        <end position="245"/>
    </location>
</feature>
<protein>
    <recommendedName>
        <fullName evidence="3">Cadherin domain-containing protein</fullName>
    </recommendedName>
</protein>
<dbReference type="EMBL" id="MUHD01000016">
    <property type="protein sequence ID" value="OXB08645.1"/>
    <property type="molecule type" value="Genomic_DNA"/>
</dbReference>
<organism evidence="4 5">
    <name type="scientific">Flavobacterium plurextorum</name>
    <dbReference type="NCBI Taxonomy" id="1114867"/>
    <lineage>
        <taxon>Bacteria</taxon>
        <taxon>Pseudomonadati</taxon>
        <taxon>Bacteroidota</taxon>
        <taxon>Flavobacteriia</taxon>
        <taxon>Flavobacteriales</taxon>
        <taxon>Flavobacteriaceae</taxon>
        <taxon>Flavobacterium</taxon>
    </lineage>
</organism>
<keyword evidence="1 2" id="KW-0732">Signal</keyword>
<evidence type="ECO:0000259" key="3">
    <source>
        <dbReference type="PROSITE" id="PS50268"/>
    </source>
</evidence>
<feature type="signal peptide" evidence="2">
    <location>
        <begin position="1"/>
        <end position="23"/>
    </location>
</feature>
<dbReference type="Gene3D" id="2.60.40.740">
    <property type="match status" value="7"/>
</dbReference>
<feature type="chain" id="PRO_5046561895" description="Cadherin domain-containing protein" evidence="2">
    <location>
        <begin position="24"/>
        <end position="1646"/>
    </location>
</feature>
<evidence type="ECO:0000313" key="5">
    <source>
        <dbReference type="Proteomes" id="UP000198381"/>
    </source>
</evidence>
<dbReference type="InterPro" id="IPR025667">
    <property type="entry name" value="SprB_repeat"/>
</dbReference>